<gene>
    <name evidence="1" type="ORF">EV182_006646</name>
</gene>
<sequence>VLGGEGGETGRGAEEGDEGGGGEVIAAADVEALEGGVAEVLGEEGDRMGLEEPTTVEIEANEVRKMGQDEDEPARIEGRVEVLFDRTEIERANRVEDVGANLQVVRRGEQGDEAEE</sequence>
<proteinExistence type="predicted"/>
<feature type="non-terminal residue" evidence="1">
    <location>
        <position position="1"/>
    </location>
</feature>
<keyword evidence="2" id="KW-1185">Reference proteome</keyword>
<accession>A0ACC1HAL0</accession>
<dbReference type="Proteomes" id="UP001145114">
    <property type="component" value="Unassembled WGS sequence"/>
</dbReference>
<comment type="caution">
    <text evidence="1">The sequence shown here is derived from an EMBL/GenBank/DDBJ whole genome shotgun (WGS) entry which is preliminary data.</text>
</comment>
<dbReference type="EMBL" id="JAMZIH010007947">
    <property type="protein sequence ID" value="KAJ1672708.1"/>
    <property type="molecule type" value="Genomic_DNA"/>
</dbReference>
<evidence type="ECO:0000313" key="2">
    <source>
        <dbReference type="Proteomes" id="UP001145114"/>
    </source>
</evidence>
<name>A0ACC1HAL0_9FUNG</name>
<reference evidence="1" key="1">
    <citation type="submission" date="2022-06" db="EMBL/GenBank/DDBJ databases">
        <title>Phylogenomic reconstructions and comparative analyses of Kickxellomycotina fungi.</title>
        <authorList>
            <person name="Reynolds N.K."/>
            <person name="Stajich J.E."/>
            <person name="Barry K."/>
            <person name="Grigoriev I.V."/>
            <person name="Crous P."/>
            <person name="Smith M.E."/>
        </authorList>
    </citation>
    <scope>NUCLEOTIDE SEQUENCE</scope>
    <source>
        <strain evidence="1">RSA 2271</strain>
    </source>
</reference>
<evidence type="ECO:0000313" key="1">
    <source>
        <dbReference type="EMBL" id="KAJ1672708.1"/>
    </source>
</evidence>
<organism evidence="1 2">
    <name type="scientific">Spiromyces aspiralis</name>
    <dbReference type="NCBI Taxonomy" id="68401"/>
    <lineage>
        <taxon>Eukaryota</taxon>
        <taxon>Fungi</taxon>
        <taxon>Fungi incertae sedis</taxon>
        <taxon>Zoopagomycota</taxon>
        <taxon>Kickxellomycotina</taxon>
        <taxon>Kickxellomycetes</taxon>
        <taxon>Kickxellales</taxon>
        <taxon>Kickxellaceae</taxon>
        <taxon>Spiromyces</taxon>
    </lineage>
</organism>
<protein>
    <submittedName>
        <fullName evidence="1">Uncharacterized protein</fullName>
    </submittedName>
</protein>